<protein>
    <submittedName>
        <fullName evidence="4">Adenylyltransferase/cytidyltransferase family protein</fullName>
    </submittedName>
</protein>
<dbReference type="RefSeq" id="WP_196201725.1">
    <property type="nucleotide sequence ID" value="NZ_JADPUN010000145.1"/>
</dbReference>
<keyword evidence="5" id="KW-1185">Reference proteome</keyword>
<evidence type="ECO:0000313" key="4">
    <source>
        <dbReference type="EMBL" id="MBF9130146.1"/>
    </source>
</evidence>
<dbReference type="EMBL" id="JADPUN010000145">
    <property type="protein sequence ID" value="MBF9130146.1"/>
    <property type="molecule type" value="Genomic_DNA"/>
</dbReference>
<evidence type="ECO:0000256" key="1">
    <source>
        <dbReference type="ARBA" id="ARBA00022679"/>
    </source>
</evidence>
<reference evidence="4 5" key="1">
    <citation type="submission" date="2020-11" db="EMBL/GenBank/DDBJ databases">
        <title>A novel isolate from a Black sea contaminated sediment with potential to produce alkanes: Plantactinospora alkalitolerans sp. nov.</title>
        <authorList>
            <person name="Carro L."/>
            <person name="Veyisoglu A."/>
            <person name="Guven K."/>
            <person name="Schumann P."/>
            <person name="Klenk H.-P."/>
            <person name="Sahin N."/>
        </authorList>
    </citation>
    <scope>NUCLEOTIDE SEQUENCE [LARGE SCALE GENOMIC DNA]</scope>
    <source>
        <strain evidence="4 5">S1510</strain>
    </source>
</reference>
<dbReference type="Proteomes" id="UP000638560">
    <property type="component" value="Unassembled WGS sequence"/>
</dbReference>
<comment type="caution">
    <text evidence="4">The sequence shown here is derived from an EMBL/GenBank/DDBJ whole genome shotgun (WGS) entry which is preliminary data.</text>
</comment>
<proteinExistence type="predicted"/>
<accession>A0ABS0GVB6</accession>
<dbReference type="Pfam" id="PF01467">
    <property type="entry name" value="CTP_transf_like"/>
    <property type="match status" value="1"/>
</dbReference>
<dbReference type="GO" id="GO:0016779">
    <property type="term" value="F:nucleotidyltransferase activity"/>
    <property type="evidence" value="ECO:0007669"/>
    <property type="project" value="UniProtKB-KW"/>
</dbReference>
<evidence type="ECO:0000256" key="2">
    <source>
        <dbReference type="ARBA" id="ARBA00022695"/>
    </source>
</evidence>
<dbReference type="InterPro" id="IPR004821">
    <property type="entry name" value="Cyt_trans-like"/>
</dbReference>
<evidence type="ECO:0000313" key="5">
    <source>
        <dbReference type="Proteomes" id="UP000638560"/>
    </source>
</evidence>
<name>A0ABS0GVB6_9ACTN</name>
<keyword evidence="1" id="KW-0808">Transferase</keyword>
<gene>
    <name evidence="4" type="ORF">I0C86_14450</name>
</gene>
<keyword evidence="2 4" id="KW-0548">Nucleotidyltransferase</keyword>
<evidence type="ECO:0000259" key="3">
    <source>
        <dbReference type="Pfam" id="PF01467"/>
    </source>
</evidence>
<dbReference type="InterPro" id="IPR014729">
    <property type="entry name" value="Rossmann-like_a/b/a_fold"/>
</dbReference>
<feature type="domain" description="Cytidyltransferase-like" evidence="3">
    <location>
        <begin position="10"/>
        <end position="76"/>
    </location>
</feature>
<dbReference type="NCBIfam" id="TIGR00125">
    <property type="entry name" value="cyt_tran_rel"/>
    <property type="match status" value="1"/>
</dbReference>
<dbReference type="SUPFAM" id="SSF52374">
    <property type="entry name" value="Nucleotidylyl transferase"/>
    <property type="match status" value="1"/>
</dbReference>
<dbReference type="Gene3D" id="3.40.50.620">
    <property type="entry name" value="HUPs"/>
    <property type="match status" value="1"/>
</dbReference>
<dbReference type="PANTHER" id="PTHR21342">
    <property type="entry name" value="PHOSPHOPANTETHEINE ADENYLYLTRANSFERASE"/>
    <property type="match status" value="1"/>
</dbReference>
<sequence>MDHPYPLGVIHGRFQPLHLGHLEYLLAGAARCDTLVVGITNPDPFQTAEEPTDPVRGSVAANPCTYYERYLMAEAALTEAGVPHHRLRIVPFPHSFPERLRYYAPPEAVYLLTIYDDWGAEKLDRLGALGLTTEVMWRRVEKPISGGRVRRAIAANADWEQLVPPAVASVIKECGIDARIRG</sequence>
<dbReference type="PANTHER" id="PTHR21342:SF0">
    <property type="entry name" value="BIFUNCTIONAL NMN ADENYLYLTRANSFERASE_NUDIX HYDROLASE"/>
    <property type="match status" value="1"/>
</dbReference>
<organism evidence="4 5">
    <name type="scientific">Plantactinospora alkalitolerans</name>
    <dbReference type="NCBI Taxonomy" id="2789879"/>
    <lineage>
        <taxon>Bacteria</taxon>
        <taxon>Bacillati</taxon>
        <taxon>Actinomycetota</taxon>
        <taxon>Actinomycetes</taxon>
        <taxon>Micromonosporales</taxon>
        <taxon>Micromonosporaceae</taxon>
        <taxon>Plantactinospora</taxon>
    </lineage>
</organism>